<dbReference type="FunFam" id="2.40.50.40:FF:000002">
    <property type="entry name" value="C-C motif chemokine"/>
    <property type="match status" value="1"/>
</dbReference>
<name>A0AA88NI16_TACVA</name>
<comment type="subcellular location">
    <subcellularLocation>
        <location evidence="1 9">Secreted</location>
    </subcellularLocation>
</comment>
<evidence type="ECO:0000256" key="6">
    <source>
        <dbReference type="ARBA" id="ARBA00023157"/>
    </source>
</evidence>
<dbReference type="Proteomes" id="UP001187315">
    <property type="component" value="Unassembled WGS sequence"/>
</dbReference>
<organism evidence="11 12">
    <name type="scientific">Tachysurus vachellii</name>
    <name type="common">Darkbarbel catfish</name>
    <name type="synonym">Pelteobagrus vachellii</name>
    <dbReference type="NCBI Taxonomy" id="175792"/>
    <lineage>
        <taxon>Eukaryota</taxon>
        <taxon>Metazoa</taxon>
        <taxon>Chordata</taxon>
        <taxon>Craniata</taxon>
        <taxon>Vertebrata</taxon>
        <taxon>Euteleostomi</taxon>
        <taxon>Actinopterygii</taxon>
        <taxon>Neopterygii</taxon>
        <taxon>Teleostei</taxon>
        <taxon>Ostariophysi</taxon>
        <taxon>Siluriformes</taxon>
        <taxon>Bagridae</taxon>
        <taxon>Tachysurus</taxon>
    </lineage>
</organism>
<evidence type="ECO:0000259" key="10">
    <source>
        <dbReference type="SMART" id="SM00199"/>
    </source>
</evidence>
<dbReference type="PROSITE" id="PS51257">
    <property type="entry name" value="PROKAR_LIPOPROTEIN"/>
    <property type="match status" value="1"/>
</dbReference>
<dbReference type="GO" id="GO:0006955">
    <property type="term" value="P:immune response"/>
    <property type="evidence" value="ECO:0007669"/>
    <property type="project" value="InterPro"/>
</dbReference>
<keyword evidence="5 9" id="KW-0732">Signal</keyword>
<evidence type="ECO:0000256" key="8">
    <source>
        <dbReference type="ARBA" id="ARBA00046726"/>
    </source>
</evidence>
<dbReference type="PANTHER" id="PTHR12015">
    <property type="entry name" value="SMALL INDUCIBLE CYTOKINE A"/>
    <property type="match status" value="1"/>
</dbReference>
<gene>
    <name evidence="11" type="ORF">Q7C36_004196</name>
</gene>
<comment type="subunit">
    <text evidence="8">Self-associates. Also heterodimer of MIP-1-alpha(4-69) and MIP-1-beta(3-69). Interacts with CCR1.</text>
</comment>
<keyword evidence="3 9" id="KW-0202">Cytokine</keyword>
<dbReference type="GO" id="GO:0008009">
    <property type="term" value="F:chemokine activity"/>
    <property type="evidence" value="ECO:0007669"/>
    <property type="project" value="InterPro"/>
</dbReference>
<dbReference type="InterPro" id="IPR000827">
    <property type="entry name" value="Chemokine_CC_CS"/>
</dbReference>
<keyword evidence="9" id="KW-0145">Chemotaxis</keyword>
<comment type="caution">
    <text evidence="11">The sequence shown here is derived from an EMBL/GenBank/DDBJ whole genome shotgun (WGS) entry which is preliminary data.</text>
</comment>
<accession>A0AA88NI16</accession>
<dbReference type="EMBL" id="JAVHJS010000004">
    <property type="protein sequence ID" value="KAK2860030.1"/>
    <property type="molecule type" value="Genomic_DNA"/>
</dbReference>
<feature type="domain" description="Chemokine interleukin-8-like" evidence="10">
    <location>
        <begin position="28"/>
        <end position="86"/>
    </location>
</feature>
<comment type="similarity">
    <text evidence="2 9">Belongs to the intercrine beta (chemokine CC) family.</text>
</comment>
<dbReference type="InterPro" id="IPR036048">
    <property type="entry name" value="Interleukin_8-like_sf"/>
</dbReference>
<dbReference type="Gene3D" id="2.40.50.40">
    <property type="match status" value="1"/>
</dbReference>
<dbReference type="InterPro" id="IPR039809">
    <property type="entry name" value="Chemokine_b/g/d"/>
</dbReference>
<keyword evidence="6" id="KW-1015">Disulfide bond</keyword>
<evidence type="ECO:0000256" key="2">
    <source>
        <dbReference type="ARBA" id="ARBA00010868"/>
    </source>
</evidence>
<dbReference type="SMART" id="SM00199">
    <property type="entry name" value="SCY"/>
    <property type="match status" value="1"/>
</dbReference>
<evidence type="ECO:0000256" key="5">
    <source>
        <dbReference type="ARBA" id="ARBA00022729"/>
    </source>
</evidence>
<dbReference type="SUPFAM" id="SSF54117">
    <property type="entry name" value="Interleukin 8-like chemokines"/>
    <property type="match status" value="1"/>
</dbReference>
<comment type="function">
    <text evidence="7">Monokine with inflammatory and chemokinetic properties. Binds to CCR1, CCR4 and CCR5. One of the major HIV-suppressive factors produced by CD8+ T-cells. Recombinant MIP-1-alpha induces a dose-dependent inhibition of different strains of HIV-1, HIV-2, and simian immunodeficiency virus (SIV).</text>
</comment>
<sequence length="98" mass="11183">MISRSLLLVLLVLACLQSFTTAQNANGPKKCCFTYQTNQIPVKYITKYEITESQCSKPGIIFTMKDTRQVCADPHVDWVKSHMNKLDQQSPVFKSFVH</sequence>
<evidence type="ECO:0000256" key="3">
    <source>
        <dbReference type="ARBA" id="ARBA00022514"/>
    </source>
</evidence>
<keyword evidence="4 9" id="KW-0964">Secreted</keyword>
<dbReference type="CDD" id="cd00272">
    <property type="entry name" value="Chemokine_CC"/>
    <property type="match status" value="1"/>
</dbReference>
<protein>
    <recommendedName>
        <fullName evidence="9">C-C motif chemokine</fullName>
    </recommendedName>
</protein>
<dbReference type="AlphaFoldDB" id="A0AA88NI16"/>
<reference evidence="11" key="1">
    <citation type="submission" date="2023-08" db="EMBL/GenBank/DDBJ databases">
        <title>Pelteobagrus vachellii genome.</title>
        <authorList>
            <person name="Liu H."/>
        </authorList>
    </citation>
    <scope>NUCLEOTIDE SEQUENCE</scope>
    <source>
        <strain evidence="11">PRFRI_2022a</strain>
        <tissue evidence="11">Muscle</tissue>
    </source>
</reference>
<evidence type="ECO:0000313" key="11">
    <source>
        <dbReference type="EMBL" id="KAK2860030.1"/>
    </source>
</evidence>
<evidence type="ECO:0000313" key="12">
    <source>
        <dbReference type="Proteomes" id="UP001187315"/>
    </source>
</evidence>
<dbReference type="GO" id="GO:0005615">
    <property type="term" value="C:extracellular space"/>
    <property type="evidence" value="ECO:0007669"/>
    <property type="project" value="UniProtKB-KW"/>
</dbReference>
<feature type="signal peptide" evidence="9">
    <location>
        <begin position="1"/>
        <end position="22"/>
    </location>
</feature>
<evidence type="ECO:0000256" key="1">
    <source>
        <dbReference type="ARBA" id="ARBA00004613"/>
    </source>
</evidence>
<feature type="chain" id="PRO_5041516441" description="C-C motif chemokine" evidence="9">
    <location>
        <begin position="23"/>
        <end position="98"/>
    </location>
</feature>
<proteinExistence type="inferred from homology"/>
<evidence type="ECO:0000256" key="4">
    <source>
        <dbReference type="ARBA" id="ARBA00022525"/>
    </source>
</evidence>
<dbReference type="InterPro" id="IPR001811">
    <property type="entry name" value="Chemokine_IL8-like_dom"/>
</dbReference>
<keyword evidence="12" id="KW-1185">Reference proteome</keyword>
<dbReference type="PROSITE" id="PS00472">
    <property type="entry name" value="SMALL_CYTOKINES_CC"/>
    <property type="match status" value="1"/>
</dbReference>
<dbReference type="Pfam" id="PF00048">
    <property type="entry name" value="IL8"/>
    <property type="match status" value="1"/>
</dbReference>
<evidence type="ECO:0000256" key="9">
    <source>
        <dbReference type="RuleBase" id="RU361150"/>
    </source>
</evidence>
<evidence type="ECO:0000256" key="7">
    <source>
        <dbReference type="ARBA" id="ARBA00044740"/>
    </source>
</evidence>
<dbReference type="PANTHER" id="PTHR12015:SF183">
    <property type="entry name" value="C-C MOTIF CHEMOKINE 3"/>
    <property type="match status" value="1"/>
</dbReference>